<dbReference type="InterPro" id="IPR033396">
    <property type="entry name" value="DUF5107"/>
</dbReference>
<reference evidence="4" key="1">
    <citation type="journal article" date="2019" name="Int. J. Syst. Evol. Microbiol.">
        <title>The Global Catalogue of Microorganisms (GCM) 10K type strain sequencing project: providing services to taxonomists for standard genome sequencing and annotation.</title>
        <authorList>
            <consortium name="The Broad Institute Genomics Platform"/>
            <consortium name="The Broad Institute Genome Sequencing Center for Infectious Disease"/>
            <person name="Wu L."/>
            <person name="Ma J."/>
        </authorList>
    </citation>
    <scope>NUCLEOTIDE SEQUENCE [LARGE SCALE GENOMIC DNA]</scope>
    <source>
        <strain evidence="4">GH52</strain>
    </source>
</reference>
<evidence type="ECO:0000313" key="3">
    <source>
        <dbReference type="EMBL" id="MFD2114576.1"/>
    </source>
</evidence>
<feature type="domain" description="DUF5107" evidence="2">
    <location>
        <begin position="55"/>
        <end position="336"/>
    </location>
</feature>
<dbReference type="SUPFAM" id="SSF48452">
    <property type="entry name" value="TPR-like"/>
    <property type="match status" value="1"/>
</dbReference>
<dbReference type="PROSITE" id="PS50005">
    <property type="entry name" value="TPR"/>
    <property type="match status" value="1"/>
</dbReference>
<feature type="repeat" description="TPR" evidence="1">
    <location>
        <begin position="492"/>
        <end position="525"/>
    </location>
</feature>
<dbReference type="EMBL" id="JBHUHO010000007">
    <property type="protein sequence ID" value="MFD2114576.1"/>
    <property type="molecule type" value="Genomic_DNA"/>
</dbReference>
<keyword evidence="4" id="KW-1185">Reference proteome</keyword>
<proteinExistence type="predicted"/>
<evidence type="ECO:0000313" key="4">
    <source>
        <dbReference type="Proteomes" id="UP001597362"/>
    </source>
</evidence>
<organism evidence="3 4">
    <name type="scientific">Paenibacillus yanchengensis</name>
    <dbReference type="NCBI Taxonomy" id="2035833"/>
    <lineage>
        <taxon>Bacteria</taxon>
        <taxon>Bacillati</taxon>
        <taxon>Bacillota</taxon>
        <taxon>Bacilli</taxon>
        <taxon>Bacillales</taxon>
        <taxon>Paenibacillaceae</taxon>
        <taxon>Paenibacillus</taxon>
    </lineage>
</organism>
<evidence type="ECO:0000256" key="1">
    <source>
        <dbReference type="PROSITE-ProRule" id="PRU00339"/>
    </source>
</evidence>
<dbReference type="Pfam" id="PF17128">
    <property type="entry name" value="DUF5107"/>
    <property type="match status" value="1"/>
</dbReference>
<keyword evidence="1" id="KW-0802">TPR repeat</keyword>
<dbReference type="Gene3D" id="1.25.40.10">
    <property type="entry name" value="Tetratricopeptide repeat domain"/>
    <property type="match status" value="1"/>
</dbReference>
<comment type="caution">
    <text evidence="3">The sequence shown here is derived from an EMBL/GenBank/DDBJ whole genome shotgun (WGS) entry which is preliminary data.</text>
</comment>
<dbReference type="Proteomes" id="UP001597362">
    <property type="component" value="Unassembled WGS sequence"/>
</dbReference>
<evidence type="ECO:0000259" key="2">
    <source>
        <dbReference type="Pfam" id="PF17128"/>
    </source>
</evidence>
<accession>A0ABW4YFV4</accession>
<sequence>MSVTLSSITIPGAPLGGHNPLPMFRDHTHHRSVSLNSSYPDHLKEKLGYEAGARYLPYRMQDRYSRQRSDMQIDTIELENEHLKAVFMPQYGGRLYSLWDKRTKRDILYTNPVFQTGNLAILNAWFSGGIEWNIGQIGHTFTTSSPLHAAKLVDDSGQPFLRLYEYERCKNVFWHIDFHLPQGSDKLIVYVRMINDNDHSVPMYWWTNTAVPETKQSRVFSTTDEVIYYDQTIKGFGHGHMPELASVPGEDVSYPINFPFSNEYFFQTPASDQAPWEAVCYEDGKLFYERSTALLRYRKMFCWGHHPGGRRWCDFLSNPGEGNYIEIQAGFAPTQLHGLDMPAHTTWDFTQVIGLSNVSPEQAHQTDWATANRYVYEQINELITEQQIYELHGMAQRYADQLPVEKLYDGSGWGLLEQRRRAAQEPTRTIPAGFDFNLLNEQAGEETKDWQQLLMTGTFPDRPVHEVPPAWMVQQEWKELLATSLQTQQQNWNALMHYGVMLYEDSQIDEAIEAWQTSIAITPSVWVYRNLAIASKQKGDFESAISYMDQAFQLEQSFPDRALAEEYLNILMESKRYEQAWQLFTTLPDEYAEHDRIQIIVGAAALALHKHEFLTDLFQRDFAVIREGETLITDLWYEYHAQKIATERGELLHDDHLNLAQQQFPPPTNIDFRIVGDEAV</sequence>
<name>A0ABW4YFV4_9BACL</name>
<dbReference type="InterPro" id="IPR019734">
    <property type="entry name" value="TPR_rpt"/>
</dbReference>
<dbReference type="InterPro" id="IPR011990">
    <property type="entry name" value="TPR-like_helical_dom_sf"/>
</dbReference>
<gene>
    <name evidence="3" type="ORF">ACFSJH_02295</name>
</gene>
<dbReference type="RefSeq" id="WP_377769589.1">
    <property type="nucleotide sequence ID" value="NZ_JBHUHO010000007.1"/>
</dbReference>
<protein>
    <submittedName>
        <fullName evidence="3">DUF5107 domain-containing protein</fullName>
    </submittedName>
</protein>